<dbReference type="Pfam" id="PF01636">
    <property type="entry name" value="APH"/>
    <property type="match status" value="1"/>
</dbReference>
<protein>
    <recommendedName>
        <fullName evidence="2">Aminoglycoside phosphotransferase domain-containing protein</fullName>
    </recommendedName>
</protein>
<dbReference type="EMBL" id="CP000939">
    <property type="protein sequence ID" value="ACA44429.1"/>
    <property type="molecule type" value="Genomic_DNA"/>
</dbReference>
<dbReference type="Gene3D" id="1.10.510.10">
    <property type="entry name" value="Transferase(Phosphotransferase) domain 1"/>
    <property type="match status" value="1"/>
</dbReference>
<sequence length="333" mass="40311">MYLEWNLRFNKKILKKGLELYGGYTDNCKELMGRQNVIYSFRCSGKEYIIRFSSSLRRSIMEIEAELDWIFFLHNNEISVSKPIYSKYNNLVEVVDGDGIQFYVVVFEKAKGIYVANEFRTKKMFFLLGKYVGKMHCLTKKYNPSEKIWKRPHWYNSKLFDFINMNIPQRENKIHEIFNETICETKKLVIDSDSYGLIHSDIHYRNFNIMDDTITLFDFDDCEYGWFVKDISNIIFYTYVENYSSSNKENDMKIFLINFFKGYYEENDLDDRWILKLPLFLKIREIVMYAMLYDWKKFTHCSVWVSEFMKERKNFIEESIPTIREINFNDINI</sequence>
<organism evidence="3 4">
    <name type="scientific">Clostridium botulinum (strain Okra / Type B1)</name>
    <dbReference type="NCBI Taxonomy" id="498213"/>
    <lineage>
        <taxon>Bacteria</taxon>
        <taxon>Bacillati</taxon>
        <taxon>Bacillota</taxon>
        <taxon>Clostridia</taxon>
        <taxon>Eubacteriales</taxon>
        <taxon>Clostridiaceae</taxon>
        <taxon>Clostridium</taxon>
    </lineage>
</organism>
<evidence type="ECO:0000256" key="1">
    <source>
        <dbReference type="ARBA" id="ARBA00038240"/>
    </source>
</evidence>
<dbReference type="InterPro" id="IPR002575">
    <property type="entry name" value="Aminoglycoside_PTrfase"/>
</dbReference>
<dbReference type="KEGG" id="cbb:CLD_3202"/>
<accession>B1IK69</accession>
<dbReference type="HOGENOM" id="CLU_044821_1_0_9"/>
<feature type="domain" description="Aminoglycoside phosphotransferase" evidence="2">
    <location>
        <begin position="44"/>
        <end position="239"/>
    </location>
</feature>
<dbReference type="AlphaFoldDB" id="B1IK69"/>
<evidence type="ECO:0000259" key="2">
    <source>
        <dbReference type="Pfam" id="PF01636"/>
    </source>
</evidence>
<proteinExistence type="inferred from homology"/>
<gene>
    <name evidence="3" type="ordered locus">CLD_3202</name>
</gene>
<comment type="similarity">
    <text evidence="1">Belongs to the pseudomonas-type ThrB family.</text>
</comment>
<dbReference type="InterPro" id="IPR011009">
    <property type="entry name" value="Kinase-like_dom_sf"/>
</dbReference>
<evidence type="ECO:0000313" key="4">
    <source>
        <dbReference type="Proteomes" id="UP000008541"/>
    </source>
</evidence>
<dbReference type="Proteomes" id="UP000008541">
    <property type="component" value="Chromosome"/>
</dbReference>
<dbReference type="SUPFAM" id="SSF56112">
    <property type="entry name" value="Protein kinase-like (PK-like)"/>
    <property type="match status" value="1"/>
</dbReference>
<dbReference type="GO" id="GO:0004413">
    <property type="term" value="F:homoserine kinase activity"/>
    <property type="evidence" value="ECO:0007669"/>
    <property type="project" value="TreeGrafter"/>
</dbReference>
<evidence type="ECO:0000313" key="3">
    <source>
        <dbReference type="EMBL" id="ACA44429.1"/>
    </source>
</evidence>
<reference evidence="3 4" key="1">
    <citation type="journal article" date="2007" name="PLoS ONE">
        <title>Analysis of the neurotoxin complex genes in Clostridium botulinum A1-A4 and B1 strains: BoNT/A3, /Ba4 and /B1 clusters are located within plasmids.</title>
        <authorList>
            <person name="Smith T.J."/>
            <person name="Hill K.K."/>
            <person name="Foley B.T."/>
            <person name="Detter J.C."/>
            <person name="Munk A.C."/>
            <person name="Bruce D.C."/>
            <person name="Doggett N.A."/>
            <person name="Smith L.A."/>
            <person name="Marks J.D."/>
            <person name="Xie G."/>
            <person name="Brettin T.S."/>
        </authorList>
    </citation>
    <scope>NUCLEOTIDE SEQUENCE [LARGE SCALE GENOMIC DNA]</scope>
    <source>
        <strain evidence="4">Okra / Type B1</strain>
    </source>
</reference>
<dbReference type="GO" id="GO:0009088">
    <property type="term" value="P:threonine biosynthetic process"/>
    <property type="evidence" value="ECO:0007669"/>
    <property type="project" value="TreeGrafter"/>
</dbReference>
<dbReference type="RefSeq" id="WP_003404442.1">
    <property type="nucleotide sequence ID" value="NC_010516.1"/>
</dbReference>
<dbReference type="PANTHER" id="PTHR21064:SF6">
    <property type="entry name" value="AMINOGLYCOSIDE PHOSPHOTRANSFERASE DOMAIN-CONTAINING PROTEIN"/>
    <property type="match status" value="1"/>
</dbReference>
<dbReference type="InterPro" id="IPR050249">
    <property type="entry name" value="Pseudomonas-type_ThrB"/>
</dbReference>
<dbReference type="Gene3D" id="3.30.200.70">
    <property type="match status" value="1"/>
</dbReference>
<dbReference type="PANTHER" id="PTHR21064">
    <property type="entry name" value="AMINOGLYCOSIDE PHOSPHOTRANSFERASE DOMAIN-CONTAINING PROTEIN-RELATED"/>
    <property type="match status" value="1"/>
</dbReference>
<name>B1IK69_CLOBK</name>
<dbReference type="Gene3D" id="1.20.1270.170">
    <property type="match status" value="1"/>
</dbReference>